<proteinExistence type="inferred from homology"/>
<dbReference type="RefSeq" id="WP_118018353.1">
    <property type="nucleotide sequence ID" value="NZ_CAUHGS010000005.1"/>
</dbReference>
<comment type="caution">
    <text evidence="5">The sequence shown here is derived from an EMBL/GenBank/DDBJ whole genome shotgun (WGS) entry which is preliminary data.</text>
</comment>
<dbReference type="InterPro" id="IPR001597">
    <property type="entry name" value="ArAA_b-elim_lyase/Thr_aldolase"/>
</dbReference>
<dbReference type="Gene3D" id="3.40.640.10">
    <property type="entry name" value="Type I PLP-dependent aspartate aminotransferase-like (Major domain)"/>
    <property type="match status" value="1"/>
</dbReference>
<dbReference type="GO" id="GO:0016829">
    <property type="term" value="F:lyase activity"/>
    <property type="evidence" value="ECO:0007669"/>
    <property type="project" value="InterPro"/>
</dbReference>
<dbReference type="InterPro" id="IPR015421">
    <property type="entry name" value="PyrdxlP-dep_Trfase_major"/>
</dbReference>
<organism evidence="5 6">
    <name type="scientific">Enterocloster bolteae</name>
    <dbReference type="NCBI Taxonomy" id="208479"/>
    <lineage>
        <taxon>Bacteria</taxon>
        <taxon>Bacillati</taxon>
        <taxon>Bacillota</taxon>
        <taxon>Clostridia</taxon>
        <taxon>Lachnospirales</taxon>
        <taxon>Lachnospiraceae</taxon>
        <taxon>Enterocloster</taxon>
    </lineage>
</organism>
<feature type="domain" description="Aromatic amino acid beta-eliminating lyase/threonine aldolase" evidence="4">
    <location>
        <begin position="11"/>
        <end position="252"/>
    </location>
</feature>
<keyword evidence="5" id="KW-0808">Transferase</keyword>
<dbReference type="Proteomes" id="UP000284543">
    <property type="component" value="Unassembled WGS sequence"/>
</dbReference>
<evidence type="ECO:0000313" key="5">
    <source>
        <dbReference type="EMBL" id="RGV76707.1"/>
    </source>
</evidence>
<dbReference type="EMBL" id="QRZM01000003">
    <property type="protein sequence ID" value="RGV76707.1"/>
    <property type="molecule type" value="Genomic_DNA"/>
</dbReference>
<dbReference type="SUPFAM" id="SSF53383">
    <property type="entry name" value="PLP-dependent transferases"/>
    <property type="match status" value="1"/>
</dbReference>
<evidence type="ECO:0000256" key="2">
    <source>
        <dbReference type="ARBA" id="ARBA00006966"/>
    </source>
</evidence>
<comment type="cofactor">
    <cofactor evidence="1">
        <name>pyridoxal 5'-phosphate</name>
        <dbReference type="ChEBI" id="CHEBI:597326"/>
    </cofactor>
</comment>
<keyword evidence="5" id="KW-0032">Aminotransferase</keyword>
<dbReference type="InterPro" id="IPR015422">
    <property type="entry name" value="PyrdxlP-dep_Trfase_small"/>
</dbReference>
<evidence type="ECO:0000256" key="3">
    <source>
        <dbReference type="ARBA" id="ARBA00022898"/>
    </source>
</evidence>
<dbReference type="Pfam" id="PF01212">
    <property type="entry name" value="Beta_elim_lyase"/>
    <property type="match status" value="1"/>
</dbReference>
<protein>
    <submittedName>
        <fullName evidence="5">Aminotransferase class V-fold PLP-dependent enzyme</fullName>
    </submittedName>
</protein>
<evidence type="ECO:0000259" key="4">
    <source>
        <dbReference type="Pfam" id="PF01212"/>
    </source>
</evidence>
<dbReference type="AlphaFoldDB" id="A0A412Z9D4"/>
<sequence>MELCMHSRPSFASDYMEGAHPAILARLMETNMLKTQGYGSDPFSQSAREKIRAACGCPDAEIHFLVGGTQTNATVIRGLLHSYEGVIAAGSGHISVHEAGAIELGGHKVLTLPHVSGKLRAADIEGLIADYRKDANSGHMVMPGMVYISHPTEYGTLYSLSELREISSVCRKNGLPLFLDGARLAYALSCPCNEVSLKDIARLCDVFYIGGTKCGALFGEAVVITQQNLIPHFFTVIKQNGALLAKGRMLGIQFDTLFEDDLYMKIGASAIAAADQIRDTLTKCGYRLFLDSPTNQVFIVMENEAAAQLARKAEITLWEKYDDTHTMVRFVTDWATQQRDVDMLVEILEQECNPTLACVS</sequence>
<reference evidence="5 6" key="1">
    <citation type="submission" date="2018-08" db="EMBL/GenBank/DDBJ databases">
        <title>A genome reference for cultivated species of the human gut microbiota.</title>
        <authorList>
            <person name="Zou Y."/>
            <person name="Xue W."/>
            <person name="Luo G."/>
        </authorList>
    </citation>
    <scope>NUCLEOTIDE SEQUENCE [LARGE SCALE GENOMIC DNA]</scope>
    <source>
        <strain evidence="5 6">AF14-18</strain>
    </source>
</reference>
<dbReference type="PANTHER" id="PTHR48097:SF5">
    <property type="entry name" value="LOW SPECIFICITY L-THREONINE ALDOLASE"/>
    <property type="match status" value="1"/>
</dbReference>
<dbReference type="PANTHER" id="PTHR48097">
    <property type="entry name" value="L-THREONINE ALDOLASE-RELATED"/>
    <property type="match status" value="1"/>
</dbReference>
<evidence type="ECO:0000313" key="6">
    <source>
        <dbReference type="Proteomes" id="UP000284543"/>
    </source>
</evidence>
<name>A0A412Z9D4_9FIRM</name>
<comment type="similarity">
    <text evidence="2">Belongs to the threonine aldolase family.</text>
</comment>
<evidence type="ECO:0000256" key="1">
    <source>
        <dbReference type="ARBA" id="ARBA00001933"/>
    </source>
</evidence>
<dbReference type="GO" id="GO:0006520">
    <property type="term" value="P:amino acid metabolic process"/>
    <property type="evidence" value="ECO:0007669"/>
    <property type="project" value="InterPro"/>
</dbReference>
<dbReference type="Gene3D" id="3.90.1150.10">
    <property type="entry name" value="Aspartate Aminotransferase, domain 1"/>
    <property type="match status" value="1"/>
</dbReference>
<keyword evidence="3" id="KW-0663">Pyridoxal phosphate</keyword>
<dbReference type="GO" id="GO:0008483">
    <property type="term" value="F:transaminase activity"/>
    <property type="evidence" value="ECO:0007669"/>
    <property type="project" value="UniProtKB-KW"/>
</dbReference>
<dbReference type="InterPro" id="IPR015424">
    <property type="entry name" value="PyrdxlP-dep_Trfase"/>
</dbReference>
<gene>
    <name evidence="5" type="ORF">DWW02_09080</name>
</gene>
<accession>A0A412Z9D4</accession>